<sequence length="1684" mass="182415">MCVCVYVCVCHFILLLEVGGVNGMAAAVGAQRQPPTAIQIARLFPRAENQTPLSLSPLSPSLSLSPCLGRLPIKKKTVWPRFAHQNRAPNSPHRARIMATRRPLTTGLGCVGLVLFLMCTTSAHAQAVYCAYGQVYNITNGTCEDCAPGTFKNSGSHRDTFCDICTSTTYSPHPGMRYCWQCPAGHVPNSERNGCDPCSPGSYSRSGASSCTLCPRGTFQPLSGQSSCTACPKGKFQNEEGHGSCINCPAGIYNDQTGRSSCKLCGNGYYSPSPNAASCLRCPAGWYQDGTTSDRCTICPSGTYTPSWGYGICRDCSTRTYMPHNGGIECYRTPSGYTVTTTGASELETCPAGQVAYSIGYPCYDIPSGREGVAYGAETPFTYYDCRPGTYQNISDPMRVCASCPPGTYQSNSRQTSCNECPVGKFTDRPKQRTCRSYTTVPAGQYIAAPATATSDHVLAPCPAGMGYCQYDVGMSCEPGQYYTGSSCSTCSSGKWTAEVDAHTCAGVVSCPTGYLQVQTYSATSDRLCEACPPGTYTDNTNPTSCKPVSEASDDYTDYPAAHYPMRGIDCVSGSYISVNATSSSSRECAVCPNGTFTSTSNAYACTPHTVCLPGQYVNRIGDNRYDRLCLDCGNNTILLTDDINMERCVPPTLCEPGYGEVVAPTPSSNRVCAPCELGVTFRNDSSATDACEPVRPECPPGEGFLAPASTSNDRQEMTRCIYGYDDYGEPCTCQVGCNRCYRNTNSSIDYLLYHYNGIPSASENTPSYPACIRPPGNELASTPADELVVACADVCRNDTNCRGFQIYLRDQIPSLRGSCCFKSSFDTGSSQEAIGIDFYEMEGCYECRSNYYRDGQHCQPLSDVPDVHVADSVLAMPIDYPEGGTVVTFNLTRVPGLNYTFSITAFESNILTESDFYLDNDQATLITLTNLSAVGFTSLTVQVTDNQTVCYQIIDGRVRKVLGGCSTEISLELTVVGFLSCPEDIIHYIPLAVTEEEVVWEVPRIPATATTVSVVGNTNQTVFAAGLYYIHYETTPLTTGDTLVCAFNITAINGFSQTAEYLRFENLGNGVAIDYVMEDTVYDRRMLRPEAFQGSLERESFAYGVYSPFATPFIYRPQASVSTVLHIRLAWCSTGNTLDLEELTPSPVSVRLAGARSVTFTDLGSGISPDLGCFLIWAQSSPITTAISFSRIDIALPLQVNIDDDVAEPDNVTVARRSTSGETLQLYSPISPSGIYMQHETSPGASDATSTLLVLEDILPPEWVGCPVEAVVVNVESGVEMVSVSWIEPQATDNIGIASIEANFRPGDNFTWIDSPYEIVYTAYDFSEQQAECRFDVIVQPNLNPLSLDTPFRTVFSRSVTIQSGFPYADDLQVLMDPTAAVLSFDSDFDNTTALEVRFAASNNDVIEVRARDDSQYSQFVVSLDWTATPEAADLAAAHQVEVSAEIEFDQFTRDPSATFSSSDLTATAILYDATCHVDAVTGRILVKGLTQPFTHGFMFRGVTIRLKFPRGATITNGSTAPLLSYTLSSASYFGLRHRISAAVASAYDANTAEPFILVFDNTPPTFLTCPESATKRTQAGEAAAIFNWSLPIYTDNRPIGLRLLQRAYYTDGVFTGALGTNMSVPIRDPTSSALIVEYVARDEYGNRAYCNFTLLSQDGEAPVAVCPTGLNYILRPGRGDYD</sequence>
<feature type="chain" id="PRO_5002742782" description="HYR domain-containing protein" evidence="2">
    <location>
        <begin position="24"/>
        <end position="1684"/>
    </location>
</feature>
<organism evidence="4 5">
    <name type="scientific">Monosiga brevicollis</name>
    <name type="common">Choanoflagellate</name>
    <dbReference type="NCBI Taxonomy" id="81824"/>
    <lineage>
        <taxon>Eukaryota</taxon>
        <taxon>Choanoflagellata</taxon>
        <taxon>Craspedida</taxon>
        <taxon>Salpingoecidae</taxon>
        <taxon>Monosiga</taxon>
    </lineage>
</organism>
<dbReference type="RefSeq" id="XP_001748651.1">
    <property type="nucleotide sequence ID" value="XM_001748599.1"/>
</dbReference>
<dbReference type="STRING" id="81824.A9V7L5"/>
<dbReference type="PANTHER" id="PTHR24046">
    <property type="entry name" value="SIGNAL PEPTIDE, CUB AND EGF-LIKE DOMAIN-CONTAINING"/>
    <property type="match status" value="1"/>
</dbReference>
<dbReference type="CDD" id="cd00185">
    <property type="entry name" value="TNFRSF"/>
    <property type="match status" value="1"/>
</dbReference>
<keyword evidence="1" id="KW-0677">Repeat</keyword>
<evidence type="ECO:0000313" key="4">
    <source>
        <dbReference type="EMBL" id="EDQ86538.1"/>
    </source>
</evidence>
<feature type="non-terminal residue" evidence="4">
    <location>
        <position position="1684"/>
    </location>
</feature>
<dbReference type="Proteomes" id="UP000001357">
    <property type="component" value="Unassembled WGS sequence"/>
</dbReference>
<feature type="signal peptide" evidence="2">
    <location>
        <begin position="1"/>
        <end position="23"/>
    </location>
</feature>
<dbReference type="InterPro" id="IPR003410">
    <property type="entry name" value="HYR_dom"/>
</dbReference>
<evidence type="ECO:0000313" key="5">
    <source>
        <dbReference type="Proteomes" id="UP000001357"/>
    </source>
</evidence>
<dbReference type="SMART" id="SM00261">
    <property type="entry name" value="FU"/>
    <property type="match status" value="4"/>
</dbReference>
<dbReference type="EMBL" id="CH991565">
    <property type="protein sequence ID" value="EDQ86538.1"/>
    <property type="molecule type" value="Genomic_DNA"/>
</dbReference>
<dbReference type="SUPFAM" id="SSF57586">
    <property type="entry name" value="TNF receptor-like"/>
    <property type="match status" value="1"/>
</dbReference>
<keyword evidence="5" id="KW-1185">Reference proteome</keyword>
<evidence type="ECO:0000256" key="2">
    <source>
        <dbReference type="SAM" id="SignalP"/>
    </source>
</evidence>
<dbReference type="Pfam" id="PF07699">
    <property type="entry name" value="Ephrin_rec_like"/>
    <property type="match status" value="3"/>
</dbReference>
<gene>
    <name evidence="4" type="ORF">MONBRDRAFT_28239</name>
</gene>
<dbReference type="InParanoid" id="A9V7L5"/>
<dbReference type="InterPro" id="IPR011641">
    <property type="entry name" value="Tyr-kin_ephrin_A/B_rcpt-like"/>
</dbReference>
<dbReference type="InterPro" id="IPR006212">
    <property type="entry name" value="Furin_repeat"/>
</dbReference>
<feature type="domain" description="HYR" evidence="3">
    <location>
        <begin position="1257"/>
        <end position="1342"/>
    </location>
</feature>
<dbReference type="PANTHER" id="PTHR24046:SF5">
    <property type="entry name" value="EGF-LIKE DOMAIN-CONTAINING PROTEIN"/>
    <property type="match status" value="1"/>
</dbReference>
<dbReference type="Pfam" id="PF02494">
    <property type="entry name" value="HYR"/>
    <property type="match status" value="1"/>
</dbReference>
<dbReference type="SMART" id="SM01411">
    <property type="entry name" value="Ephrin_rec_like"/>
    <property type="match status" value="7"/>
</dbReference>
<dbReference type="InterPro" id="IPR052071">
    <property type="entry name" value="SCUB_EGF-like_domain"/>
</dbReference>
<proteinExistence type="predicted"/>
<dbReference type="Gene3D" id="2.10.50.10">
    <property type="entry name" value="Tumor Necrosis Factor Receptor, subunit A, domain 2"/>
    <property type="match status" value="7"/>
</dbReference>
<evidence type="ECO:0000256" key="1">
    <source>
        <dbReference type="ARBA" id="ARBA00022737"/>
    </source>
</evidence>
<reference evidence="4 5" key="1">
    <citation type="journal article" date="2008" name="Nature">
        <title>The genome of the choanoflagellate Monosiga brevicollis and the origin of metazoans.</title>
        <authorList>
            <consortium name="JGI Sequencing"/>
            <person name="King N."/>
            <person name="Westbrook M.J."/>
            <person name="Young S.L."/>
            <person name="Kuo A."/>
            <person name="Abedin M."/>
            <person name="Chapman J."/>
            <person name="Fairclough S."/>
            <person name="Hellsten U."/>
            <person name="Isogai Y."/>
            <person name="Letunic I."/>
            <person name="Marr M."/>
            <person name="Pincus D."/>
            <person name="Putnam N."/>
            <person name="Rokas A."/>
            <person name="Wright K.J."/>
            <person name="Zuzow R."/>
            <person name="Dirks W."/>
            <person name="Good M."/>
            <person name="Goodstein D."/>
            <person name="Lemons D."/>
            <person name="Li W."/>
            <person name="Lyons J.B."/>
            <person name="Morris A."/>
            <person name="Nichols S."/>
            <person name="Richter D.J."/>
            <person name="Salamov A."/>
            <person name="Bork P."/>
            <person name="Lim W.A."/>
            <person name="Manning G."/>
            <person name="Miller W.T."/>
            <person name="McGinnis W."/>
            <person name="Shapiro H."/>
            <person name="Tjian R."/>
            <person name="Grigoriev I.V."/>
            <person name="Rokhsar D."/>
        </authorList>
    </citation>
    <scope>NUCLEOTIDE SEQUENCE [LARGE SCALE GENOMIC DNA]</scope>
    <source>
        <strain evidence="5">MX1 / ATCC 50154</strain>
    </source>
</reference>
<dbReference type="GO" id="GO:0005615">
    <property type="term" value="C:extracellular space"/>
    <property type="evidence" value="ECO:0000318"/>
    <property type="project" value="GO_Central"/>
</dbReference>
<protein>
    <recommendedName>
        <fullName evidence="3">HYR domain-containing protein</fullName>
    </recommendedName>
</protein>
<dbReference type="SMART" id="SM00208">
    <property type="entry name" value="TNFR"/>
    <property type="match status" value="6"/>
</dbReference>
<dbReference type="GO" id="GO:0007165">
    <property type="term" value="P:signal transduction"/>
    <property type="evidence" value="ECO:0000318"/>
    <property type="project" value="GO_Central"/>
</dbReference>
<dbReference type="SUPFAM" id="SSF57184">
    <property type="entry name" value="Growth factor receptor domain"/>
    <property type="match status" value="3"/>
</dbReference>
<name>A9V7L5_MONBE</name>
<dbReference type="GeneID" id="5893976"/>
<evidence type="ECO:0000259" key="3">
    <source>
        <dbReference type="PROSITE" id="PS50825"/>
    </source>
</evidence>
<feature type="domain" description="HYR" evidence="3">
    <location>
        <begin position="1561"/>
        <end position="1660"/>
    </location>
</feature>
<dbReference type="KEGG" id="mbr:MONBRDRAFT_28239"/>
<keyword evidence="2" id="KW-0732">Signal</keyword>
<dbReference type="InterPro" id="IPR009030">
    <property type="entry name" value="Growth_fac_rcpt_cys_sf"/>
</dbReference>
<dbReference type="eggNOG" id="KOG1217">
    <property type="taxonomic scope" value="Eukaryota"/>
</dbReference>
<dbReference type="FunFam" id="2.10.50.10:FF:000092">
    <property type="entry name" value="Predicted protein"/>
    <property type="match status" value="1"/>
</dbReference>
<dbReference type="GO" id="GO:0009986">
    <property type="term" value="C:cell surface"/>
    <property type="evidence" value="ECO:0000318"/>
    <property type="project" value="GO_Central"/>
</dbReference>
<dbReference type="PROSITE" id="PS50825">
    <property type="entry name" value="HYR"/>
    <property type="match status" value="2"/>
</dbReference>
<dbReference type="InterPro" id="IPR001368">
    <property type="entry name" value="TNFR/NGFR_Cys_rich_reg"/>
</dbReference>
<accession>A9V7L5</accession>